<evidence type="ECO:0000256" key="3">
    <source>
        <dbReference type="ARBA" id="ARBA00023163"/>
    </source>
</evidence>
<evidence type="ECO:0000313" key="7">
    <source>
        <dbReference type="Proteomes" id="UP001500851"/>
    </source>
</evidence>
<dbReference type="PANTHER" id="PTHR30055">
    <property type="entry name" value="HTH-TYPE TRANSCRIPTIONAL REGULATOR RUTR"/>
    <property type="match status" value="1"/>
</dbReference>
<protein>
    <submittedName>
        <fullName evidence="6">TetR family transcriptional regulator</fullName>
    </submittedName>
</protein>
<evidence type="ECO:0000256" key="2">
    <source>
        <dbReference type="ARBA" id="ARBA00023125"/>
    </source>
</evidence>
<dbReference type="EMBL" id="BAAAOB010000001">
    <property type="protein sequence ID" value="GAA1781190.1"/>
    <property type="molecule type" value="Genomic_DNA"/>
</dbReference>
<reference evidence="6 7" key="1">
    <citation type="journal article" date="2019" name="Int. J. Syst. Evol. Microbiol.">
        <title>The Global Catalogue of Microorganisms (GCM) 10K type strain sequencing project: providing services to taxonomists for standard genome sequencing and annotation.</title>
        <authorList>
            <consortium name="The Broad Institute Genomics Platform"/>
            <consortium name="The Broad Institute Genome Sequencing Center for Infectious Disease"/>
            <person name="Wu L."/>
            <person name="Ma J."/>
        </authorList>
    </citation>
    <scope>NUCLEOTIDE SEQUENCE [LARGE SCALE GENOMIC DNA]</scope>
    <source>
        <strain evidence="6 7">JCM 14736</strain>
    </source>
</reference>
<feature type="DNA-binding region" description="H-T-H motif" evidence="4">
    <location>
        <begin position="36"/>
        <end position="55"/>
    </location>
</feature>
<evidence type="ECO:0000256" key="1">
    <source>
        <dbReference type="ARBA" id="ARBA00023015"/>
    </source>
</evidence>
<evidence type="ECO:0000256" key="4">
    <source>
        <dbReference type="PROSITE-ProRule" id="PRU00335"/>
    </source>
</evidence>
<dbReference type="InterPro" id="IPR009057">
    <property type="entry name" value="Homeodomain-like_sf"/>
</dbReference>
<dbReference type="PANTHER" id="PTHR30055:SF238">
    <property type="entry name" value="MYCOFACTOCIN BIOSYNTHESIS TRANSCRIPTIONAL REGULATOR MFTR-RELATED"/>
    <property type="match status" value="1"/>
</dbReference>
<dbReference type="InterPro" id="IPR050109">
    <property type="entry name" value="HTH-type_TetR-like_transc_reg"/>
</dbReference>
<proteinExistence type="predicted"/>
<evidence type="ECO:0000259" key="5">
    <source>
        <dbReference type="PROSITE" id="PS50977"/>
    </source>
</evidence>
<dbReference type="Proteomes" id="UP001500851">
    <property type="component" value="Unassembled WGS sequence"/>
</dbReference>
<accession>A0ABN2LAE9</accession>
<dbReference type="InterPro" id="IPR041347">
    <property type="entry name" value="MftR_C"/>
</dbReference>
<gene>
    <name evidence="6" type="ORF">GCM10009768_07700</name>
</gene>
<name>A0ABN2LAE9_9MICO</name>
<keyword evidence="1" id="KW-0805">Transcription regulation</keyword>
<dbReference type="PRINTS" id="PR00455">
    <property type="entry name" value="HTHTETR"/>
</dbReference>
<dbReference type="Gene3D" id="1.10.357.10">
    <property type="entry name" value="Tetracycline Repressor, domain 2"/>
    <property type="match status" value="1"/>
</dbReference>
<comment type="caution">
    <text evidence="6">The sequence shown here is derived from an EMBL/GenBank/DDBJ whole genome shotgun (WGS) entry which is preliminary data.</text>
</comment>
<dbReference type="Pfam" id="PF17754">
    <property type="entry name" value="TetR_C_14"/>
    <property type="match status" value="1"/>
</dbReference>
<dbReference type="PROSITE" id="PS50977">
    <property type="entry name" value="HTH_TETR_2"/>
    <property type="match status" value="1"/>
</dbReference>
<evidence type="ECO:0000313" key="6">
    <source>
        <dbReference type="EMBL" id="GAA1781190.1"/>
    </source>
</evidence>
<keyword evidence="7" id="KW-1185">Reference proteome</keyword>
<keyword evidence="2 4" id="KW-0238">DNA-binding</keyword>
<dbReference type="Pfam" id="PF00440">
    <property type="entry name" value="TetR_N"/>
    <property type="match status" value="1"/>
</dbReference>
<dbReference type="RefSeq" id="WP_344029552.1">
    <property type="nucleotide sequence ID" value="NZ_BAAAOB010000001.1"/>
</dbReference>
<organism evidence="6 7">
    <name type="scientific">Leucobacter iarius</name>
    <dbReference type="NCBI Taxonomy" id="333963"/>
    <lineage>
        <taxon>Bacteria</taxon>
        <taxon>Bacillati</taxon>
        <taxon>Actinomycetota</taxon>
        <taxon>Actinomycetes</taxon>
        <taxon>Micrococcales</taxon>
        <taxon>Microbacteriaceae</taxon>
        <taxon>Leucobacter</taxon>
    </lineage>
</organism>
<keyword evidence="3" id="KW-0804">Transcription</keyword>
<dbReference type="SUPFAM" id="SSF46689">
    <property type="entry name" value="Homeodomain-like"/>
    <property type="match status" value="1"/>
</dbReference>
<dbReference type="InterPro" id="IPR001647">
    <property type="entry name" value="HTH_TetR"/>
</dbReference>
<feature type="domain" description="HTH tetR-type" evidence="5">
    <location>
        <begin position="13"/>
        <end position="73"/>
    </location>
</feature>
<sequence>MESALSLTDRRKADTRLAIARAAASRFAEHGANRVTAESIADAAGVSLRTFYRYFPTKEDAVAPLLGIGAASWQDALAASRPGDPREAIPAIIDRLLVPADTAEREGLRWTRGLLRAMAEDPALRAVWHRVNHDSETRLRTIVAELEGPDSDPFQVRLLAAAATDAIRLGLEHWAAGDRDPDGAAGEPARLARRAFAELSHGVSMS</sequence>